<feature type="non-terminal residue" evidence="2">
    <location>
        <position position="1"/>
    </location>
</feature>
<dbReference type="EMBL" id="NHYE01001362">
    <property type="protein sequence ID" value="PPQ96514.1"/>
    <property type="molecule type" value="Genomic_DNA"/>
</dbReference>
<dbReference type="STRING" id="231916.A0A409Y0F8"/>
<dbReference type="OrthoDB" id="3020801at2759"/>
<evidence type="ECO:0000313" key="2">
    <source>
        <dbReference type="EMBL" id="PPQ96514.1"/>
    </source>
</evidence>
<name>A0A409Y0F8_9AGAR</name>
<gene>
    <name evidence="2" type="ORF">CVT26_010430</name>
</gene>
<protein>
    <submittedName>
        <fullName evidence="2">Uncharacterized protein</fullName>
    </submittedName>
</protein>
<dbReference type="Gene3D" id="3.60.130.30">
    <property type="match status" value="1"/>
</dbReference>
<accession>A0A409Y0F8</accession>
<dbReference type="Proteomes" id="UP000284706">
    <property type="component" value="Unassembled WGS sequence"/>
</dbReference>
<keyword evidence="3" id="KW-1185">Reference proteome</keyword>
<feature type="region of interest" description="Disordered" evidence="1">
    <location>
        <begin position="79"/>
        <end position="105"/>
    </location>
</feature>
<evidence type="ECO:0000313" key="3">
    <source>
        <dbReference type="Proteomes" id="UP000284706"/>
    </source>
</evidence>
<comment type="caution">
    <text evidence="2">The sequence shown here is derived from an EMBL/GenBank/DDBJ whole genome shotgun (WGS) entry which is preliminary data.</text>
</comment>
<proteinExistence type="predicted"/>
<feature type="region of interest" description="Disordered" evidence="1">
    <location>
        <begin position="39"/>
        <end position="59"/>
    </location>
</feature>
<dbReference type="InParanoid" id="A0A409Y0F8"/>
<organism evidence="2 3">
    <name type="scientific">Gymnopilus dilepis</name>
    <dbReference type="NCBI Taxonomy" id="231916"/>
    <lineage>
        <taxon>Eukaryota</taxon>
        <taxon>Fungi</taxon>
        <taxon>Dikarya</taxon>
        <taxon>Basidiomycota</taxon>
        <taxon>Agaricomycotina</taxon>
        <taxon>Agaricomycetes</taxon>
        <taxon>Agaricomycetidae</taxon>
        <taxon>Agaricales</taxon>
        <taxon>Agaricineae</taxon>
        <taxon>Hymenogastraceae</taxon>
        <taxon>Gymnopilus</taxon>
    </lineage>
</organism>
<feature type="compositionally biased region" description="Acidic residues" evidence="1">
    <location>
        <begin position="42"/>
        <end position="52"/>
    </location>
</feature>
<dbReference type="AlphaFoldDB" id="A0A409Y0F8"/>
<sequence length="456" mass="51085">ISPQKTSGQQVEVKPIKASDAFDLAKLLREAEDMAQKSFLELDLEDEDEEPGDPVPVKGVADAMDESVMVGVIEDATTPTTSAKRSHDGAFPEAKNVSRSHRRRKLKRDEKIMAEGHMPNAKALQSLLKASKSVETDLDTKELPATTCGTQALHYHPDKAEEEQELKLEKIPRPVVDAQERVVAAFCGRMSDPRYLDSCKEVYELFTSVGEDPGLQEEASKNRRGFFPVINIGITHGKGTTRPVNLHETKDQPSKYDDLVQRILQSPHLNRIATFQSSCFRIWYPNVYQYYYDQLDKLFARLPYLRRNFSKSVFPCCAVNCGPKAWTCRHRDSMNLPFGACAITALGNFDHRKGGHLVLPDLKLIIEFPAGCVILIPSATLIHANIPIQDHEFRASFTQFAAGGLFRFIDSGFMTEKALKKKDKKAYAHACIQKKTRWAMGLGMLSKISDLVGSKE</sequence>
<reference evidence="2 3" key="1">
    <citation type="journal article" date="2018" name="Evol. Lett.">
        <title>Horizontal gene cluster transfer increased hallucinogenic mushroom diversity.</title>
        <authorList>
            <person name="Reynolds H.T."/>
            <person name="Vijayakumar V."/>
            <person name="Gluck-Thaler E."/>
            <person name="Korotkin H.B."/>
            <person name="Matheny P.B."/>
            <person name="Slot J.C."/>
        </authorList>
    </citation>
    <scope>NUCLEOTIDE SEQUENCE [LARGE SCALE GENOMIC DNA]</scope>
    <source>
        <strain evidence="2 3">SRW20</strain>
    </source>
</reference>
<evidence type="ECO:0000256" key="1">
    <source>
        <dbReference type="SAM" id="MobiDB-lite"/>
    </source>
</evidence>